<name>A0A914YMI6_9BILA</name>
<dbReference type="WBParaSite" id="PSU_v2.g20796.t1">
    <property type="protein sequence ID" value="PSU_v2.g20796.t1"/>
    <property type="gene ID" value="PSU_v2.g20796"/>
</dbReference>
<evidence type="ECO:0000313" key="2">
    <source>
        <dbReference type="Proteomes" id="UP000887577"/>
    </source>
</evidence>
<protein>
    <submittedName>
        <fullName evidence="3">Uncharacterized protein</fullName>
    </submittedName>
</protein>
<reference evidence="3" key="1">
    <citation type="submission" date="2022-11" db="UniProtKB">
        <authorList>
            <consortium name="WormBaseParasite"/>
        </authorList>
    </citation>
    <scope>IDENTIFICATION</scope>
</reference>
<feature type="region of interest" description="Disordered" evidence="1">
    <location>
        <begin position="214"/>
        <end position="234"/>
    </location>
</feature>
<sequence length="234" mass="27434">MLFIPTENGNFHSQLDPRYHFHHFYKHAYHFCFIYDRYGVIEGKPANGVAYPIKINKDFQDGKYMTVVEVYPLPEMGFMPRSTKNEVTISGDGFIATEENVYCKQHDHILIYYSKDKLDGLELGAFGKIVATFDPEIQKYFLTSLNYVQKQQNFRQSLIPLIKFRINVKLEAGVFYANDFFGVISIKPYRRCGKDVEYITASYVRNDPKYQSSFAENEEYEKSLVEDDDDPYDF</sequence>
<dbReference type="Proteomes" id="UP000887577">
    <property type="component" value="Unplaced"/>
</dbReference>
<organism evidence="2 3">
    <name type="scientific">Panagrolaimus superbus</name>
    <dbReference type="NCBI Taxonomy" id="310955"/>
    <lineage>
        <taxon>Eukaryota</taxon>
        <taxon>Metazoa</taxon>
        <taxon>Ecdysozoa</taxon>
        <taxon>Nematoda</taxon>
        <taxon>Chromadorea</taxon>
        <taxon>Rhabditida</taxon>
        <taxon>Tylenchina</taxon>
        <taxon>Panagrolaimomorpha</taxon>
        <taxon>Panagrolaimoidea</taxon>
        <taxon>Panagrolaimidae</taxon>
        <taxon>Panagrolaimus</taxon>
    </lineage>
</organism>
<proteinExistence type="predicted"/>
<dbReference type="AlphaFoldDB" id="A0A914YMI6"/>
<accession>A0A914YMI6</accession>
<evidence type="ECO:0000256" key="1">
    <source>
        <dbReference type="SAM" id="MobiDB-lite"/>
    </source>
</evidence>
<evidence type="ECO:0000313" key="3">
    <source>
        <dbReference type="WBParaSite" id="PSU_v2.g20796.t1"/>
    </source>
</evidence>
<keyword evidence="2" id="KW-1185">Reference proteome</keyword>